<evidence type="ECO:0000256" key="4">
    <source>
        <dbReference type="ARBA" id="ARBA00022729"/>
    </source>
</evidence>
<accession>A0A7M5VGG3</accession>
<dbReference type="PROSITE" id="PS51465">
    <property type="entry name" value="KAZAL_2"/>
    <property type="match status" value="1"/>
</dbReference>
<dbReference type="SUPFAM" id="SSF57262">
    <property type="entry name" value="Leech antihemostatic proteins"/>
    <property type="match status" value="1"/>
</dbReference>
<keyword evidence="6" id="KW-1015">Disulfide bond</keyword>
<keyword evidence="4" id="KW-0732">Signal</keyword>
<dbReference type="Pfam" id="PF07648">
    <property type="entry name" value="Kazal_2"/>
    <property type="match status" value="1"/>
</dbReference>
<dbReference type="GO" id="GO:0005576">
    <property type="term" value="C:extracellular region"/>
    <property type="evidence" value="ECO:0007669"/>
    <property type="project" value="UniProtKB-SubCell"/>
</dbReference>
<evidence type="ECO:0000256" key="6">
    <source>
        <dbReference type="ARBA" id="ARBA00023157"/>
    </source>
</evidence>
<dbReference type="GeneID" id="136823707"/>
<dbReference type="GO" id="GO:0005509">
    <property type="term" value="F:calcium ion binding"/>
    <property type="evidence" value="ECO:0007669"/>
    <property type="project" value="InterPro"/>
</dbReference>
<evidence type="ECO:0000256" key="3">
    <source>
        <dbReference type="ARBA" id="ARBA00022525"/>
    </source>
</evidence>
<dbReference type="InterPro" id="IPR011992">
    <property type="entry name" value="EF-hand-dom_pair"/>
</dbReference>
<dbReference type="InterPro" id="IPR004094">
    <property type="entry name" value="Antistasin-like"/>
</dbReference>
<keyword evidence="7" id="KW-0325">Glycoprotein</keyword>
<feature type="domain" description="Antistasin-like" evidence="11">
    <location>
        <begin position="387"/>
        <end position="413"/>
    </location>
</feature>
<evidence type="ECO:0000259" key="10">
    <source>
        <dbReference type="PROSITE" id="PS50222"/>
    </source>
</evidence>
<dbReference type="GO" id="GO:0008218">
    <property type="term" value="P:bioluminescence"/>
    <property type="evidence" value="ECO:0007669"/>
    <property type="project" value="UniProtKB-KW"/>
</dbReference>
<proteinExistence type="inferred from homology"/>
<protein>
    <submittedName>
        <fullName evidence="13">Uncharacterized protein</fullName>
    </submittedName>
</protein>
<comment type="subcellular location">
    <subcellularLocation>
        <location evidence="1">Secreted</location>
    </subcellularLocation>
</comment>
<dbReference type="Pfam" id="PF10591">
    <property type="entry name" value="SPARC_Ca_bdg"/>
    <property type="match status" value="1"/>
</dbReference>
<dbReference type="OrthoDB" id="192611at2759"/>
<evidence type="ECO:0000256" key="9">
    <source>
        <dbReference type="ARBA" id="ARBA00023262"/>
    </source>
</evidence>
<evidence type="ECO:0000256" key="8">
    <source>
        <dbReference type="ARBA" id="ARBA00023223"/>
    </source>
</evidence>
<keyword evidence="3" id="KW-0964">Secreted</keyword>
<dbReference type="AlphaFoldDB" id="A0A7M5VGG3"/>
<dbReference type="PROSITE" id="PS50222">
    <property type="entry name" value="EF_HAND_2"/>
    <property type="match status" value="1"/>
</dbReference>
<dbReference type="InterPro" id="IPR019577">
    <property type="entry name" value="SPARC/Testican_Ca-bd-dom"/>
</dbReference>
<evidence type="ECO:0000259" key="12">
    <source>
        <dbReference type="PROSITE" id="PS51465"/>
    </source>
</evidence>
<dbReference type="Gene3D" id="2.10.22.10">
    <property type="entry name" value="Antistasin, domain 1"/>
    <property type="match status" value="1"/>
</dbReference>
<dbReference type="Proteomes" id="UP000594262">
    <property type="component" value="Unplaced"/>
</dbReference>
<evidence type="ECO:0000256" key="7">
    <source>
        <dbReference type="ARBA" id="ARBA00023180"/>
    </source>
</evidence>
<name>A0A7M5VGG3_9CNID</name>
<evidence type="ECO:0000313" key="14">
    <source>
        <dbReference type="Proteomes" id="UP000594262"/>
    </source>
</evidence>
<organism evidence="13 14">
    <name type="scientific">Clytia hemisphaerica</name>
    <dbReference type="NCBI Taxonomy" id="252671"/>
    <lineage>
        <taxon>Eukaryota</taxon>
        <taxon>Metazoa</taxon>
        <taxon>Cnidaria</taxon>
        <taxon>Hydrozoa</taxon>
        <taxon>Hydroidolina</taxon>
        <taxon>Leptothecata</taxon>
        <taxon>Obeliida</taxon>
        <taxon>Clytiidae</taxon>
        <taxon>Clytia</taxon>
    </lineage>
</organism>
<evidence type="ECO:0000259" key="11">
    <source>
        <dbReference type="PROSITE" id="PS51252"/>
    </source>
</evidence>
<dbReference type="PROSITE" id="PS51252">
    <property type="entry name" value="ANTISTASIN"/>
    <property type="match status" value="1"/>
</dbReference>
<dbReference type="PROSITE" id="PS00018">
    <property type="entry name" value="EF_HAND_1"/>
    <property type="match status" value="2"/>
</dbReference>
<dbReference type="InterPro" id="IPR036058">
    <property type="entry name" value="Kazal_dom_sf"/>
</dbReference>
<dbReference type="SUPFAM" id="SSF100895">
    <property type="entry name" value="Kazal-type serine protease inhibitors"/>
    <property type="match status" value="1"/>
</dbReference>
<dbReference type="InterPro" id="IPR011061">
    <property type="entry name" value="Hirudin/antistatin"/>
</dbReference>
<keyword evidence="9" id="KW-0599">Photoprotein</keyword>
<dbReference type="EnsemblMetazoa" id="CLYHEMT011969.1">
    <property type="protein sequence ID" value="CLYHEMP011969.1"/>
    <property type="gene ID" value="CLYHEMG011969"/>
</dbReference>
<keyword evidence="14" id="KW-1185">Reference proteome</keyword>
<evidence type="ECO:0000313" key="13">
    <source>
        <dbReference type="EnsemblMetazoa" id="CLYHEMP011969.1"/>
    </source>
</evidence>
<keyword evidence="5" id="KW-0106">Calcium</keyword>
<dbReference type="InterPro" id="IPR002350">
    <property type="entry name" value="Kazal_dom"/>
</dbReference>
<keyword evidence="8" id="KW-0455">Luminescence</keyword>
<dbReference type="Gene3D" id="1.10.238.10">
    <property type="entry name" value="EF-hand"/>
    <property type="match status" value="2"/>
</dbReference>
<dbReference type="InterPro" id="IPR018247">
    <property type="entry name" value="EF_Hand_1_Ca_BS"/>
</dbReference>
<dbReference type="SUPFAM" id="SSF47473">
    <property type="entry name" value="EF-hand"/>
    <property type="match status" value="2"/>
</dbReference>
<dbReference type="GO" id="GO:0004867">
    <property type="term" value="F:serine-type endopeptidase inhibitor activity"/>
    <property type="evidence" value="ECO:0007669"/>
    <property type="project" value="InterPro"/>
</dbReference>
<sequence>MYEQFFVVKNLWMDLYKVILMVFIPDFYLQAATSSQPDCPDDPRHKFCGDNWKTYRSYCHFQKRNATGVKQLFEGSCRSCNSRERAHTLLMKYFFNENGACRIKYGAPSKRNNEKCLQKLFTLFSRSTQYYEYKYITYKGFSSVFQRYETSTRRSFRRCLRTLAKFCDVDRDRYVSGEEFVQCFAKKDDKKMTVQSDERSKVAIRCIKNICYCFAYDGNVIVHFRKENQEKYDCMKVRKNWNKRHKLKEQCNEDSRQNVKDRYIEVLEKELFKNTNDSDLIADMAFRSMHSVNLMLLWKHDNLDKNSDKVLDENELDSVKQTLNTINKNCTKAVLVSCNVNRDLYLTKNEWVGCMGFKSNRRIDKKPIKFQASTARPSTTQARHLGCPPVAVCTLNCTGGFERDEHGCVMCKCRDLLKFLQTLLDETKDSL</sequence>
<feature type="domain" description="Kazal-like" evidence="12">
    <location>
        <begin position="27"/>
        <end position="79"/>
    </location>
</feature>
<reference evidence="13" key="1">
    <citation type="submission" date="2021-01" db="UniProtKB">
        <authorList>
            <consortium name="EnsemblMetazoa"/>
        </authorList>
    </citation>
    <scope>IDENTIFICATION</scope>
</reference>
<evidence type="ECO:0000256" key="2">
    <source>
        <dbReference type="ARBA" id="ARBA00007828"/>
    </source>
</evidence>
<feature type="domain" description="EF-hand" evidence="10">
    <location>
        <begin position="155"/>
        <end position="190"/>
    </location>
</feature>
<comment type="similarity">
    <text evidence="2">Belongs to the aequorin family.</text>
</comment>
<evidence type="ECO:0000256" key="5">
    <source>
        <dbReference type="ARBA" id="ARBA00022837"/>
    </source>
</evidence>
<dbReference type="RefSeq" id="XP_066935975.1">
    <property type="nucleotide sequence ID" value="XM_067079874.1"/>
</dbReference>
<dbReference type="Pfam" id="PF02822">
    <property type="entry name" value="Antistasin"/>
    <property type="match status" value="1"/>
</dbReference>
<dbReference type="InterPro" id="IPR002048">
    <property type="entry name" value="EF_hand_dom"/>
</dbReference>
<evidence type="ECO:0000256" key="1">
    <source>
        <dbReference type="ARBA" id="ARBA00004613"/>
    </source>
</evidence>